<protein>
    <recommendedName>
        <fullName evidence="3">Coenzyme A biosynthesis bifunctional protein CoaBC</fullName>
    </recommendedName>
    <alternativeName>
        <fullName evidence="3">DNA/pantothenate metabolism flavoprotein</fullName>
    </alternativeName>
    <alternativeName>
        <fullName evidence="3">Phosphopantothenoylcysteine synthetase/decarboxylase</fullName>
        <shortName evidence="3">PPCS-PPCDC</shortName>
    </alternativeName>
    <domain>
        <recommendedName>
            <fullName evidence="3">Phosphopantothenoylcysteine decarboxylase</fullName>
            <shortName evidence="3">PPC decarboxylase</shortName>
            <shortName evidence="3">PPC-DC</shortName>
            <ecNumber evidence="3">4.1.1.36</ecNumber>
        </recommendedName>
        <alternativeName>
            <fullName evidence="3">CoaC</fullName>
        </alternativeName>
    </domain>
    <domain>
        <recommendedName>
            <fullName evidence="3">Phosphopantothenate--cysteine ligase</fullName>
            <ecNumber evidence="3">6.3.2.5</ecNumber>
        </recommendedName>
        <alternativeName>
            <fullName evidence="3">CoaB</fullName>
        </alternativeName>
        <alternativeName>
            <fullName evidence="3">Phosphopantothenoylcysteine synthetase</fullName>
            <shortName evidence="3">PPC synthetase</shortName>
            <shortName evidence="3">PPC-S</shortName>
        </alternativeName>
    </domain>
</protein>
<comment type="catalytic activity">
    <reaction evidence="3">
        <text>N-[(R)-4-phosphopantothenoyl]-L-cysteine + H(+) = (R)-4'-phosphopantetheine + CO2</text>
        <dbReference type="Rhea" id="RHEA:16793"/>
        <dbReference type="ChEBI" id="CHEBI:15378"/>
        <dbReference type="ChEBI" id="CHEBI:16526"/>
        <dbReference type="ChEBI" id="CHEBI:59458"/>
        <dbReference type="ChEBI" id="CHEBI:61723"/>
        <dbReference type="EC" id="4.1.1.36"/>
    </reaction>
</comment>
<feature type="domain" description="DNA/pantothenate metabolism flavoprotein C-terminal" evidence="5">
    <location>
        <begin position="199"/>
        <end position="413"/>
    </location>
</feature>
<comment type="similarity">
    <text evidence="3">In the N-terminal section; belongs to the HFCD (homo-oligomeric flavin containing Cys decarboxylase) superfamily.</text>
</comment>
<dbReference type="InterPro" id="IPR036551">
    <property type="entry name" value="Flavin_trans-like"/>
</dbReference>
<dbReference type="Gene3D" id="3.40.50.10300">
    <property type="entry name" value="CoaB-like"/>
    <property type="match status" value="1"/>
</dbReference>
<dbReference type="GO" id="GO:0071513">
    <property type="term" value="C:phosphopantothenoylcysteine decarboxylase complex"/>
    <property type="evidence" value="ECO:0007669"/>
    <property type="project" value="TreeGrafter"/>
</dbReference>
<keyword evidence="3" id="KW-0460">Magnesium</keyword>
<keyword evidence="3" id="KW-0479">Metal-binding</keyword>
<dbReference type="InterPro" id="IPR035929">
    <property type="entry name" value="CoaB-like_sf"/>
</dbReference>
<comment type="cofactor">
    <cofactor evidence="3">
        <name>Mg(2+)</name>
        <dbReference type="ChEBI" id="CHEBI:18420"/>
    </cofactor>
</comment>
<organism evidence="6 7">
    <name type="scientific">Odinarchaeota yellowstonii (strain LCB_4)</name>
    <dbReference type="NCBI Taxonomy" id="1841599"/>
    <lineage>
        <taxon>Archaea</taxon>
        <taxon>Promethearchaeati</taxon>
        <taxon>Candidatus Odinarchaeota</taxon>
        <taxon>Candidatus Odinarchaeia</taxon>
        <taxon>Candidatus Odinarchaeales</taxon>
        <taxon>Candidatus Odinarchaeaceae</taxon>
        <taxon>Candidatus Odinarchaeum</taxon>
    </lineage>
</organism>
<feature type="binding site" evidence="3">
    <location>
        <position position="293"/>
    </location>
    <ligand>
        <name>CTP</name>
        <dbReference type="ChEBI" id="CHEBI:37563"/>
    </ligand>
</feature>
<evidence type="ECO:0000259" key="5">
    <source>
        <dbReference type="Pfam" id="PF04127"/>
    </source>
</evidence>
<evidence type="ECO:0000313" key="6">
    <source>
        <dbReference type="EMBL" id="WEU40595.1"/>
    </source>
</evidence>
<dbReference type="EC" id="6.3.2.5" evidence="3"/>
<evidence type="ECO:0000259" key="4">
    <source>
        <dbReference type="Pfam" id="PF02441"/>
    </source>
</evidence>
<dbReference type="GO" id="GO:0015937">
    <property type="term" value="P:coenzyme A biosynthetic process"/>
    <property type="evidence" value="ECO:0007669"/>
    <property type="project" value="UniProtKB-UniRule"/>
</dbReference>
<keyword evidence="1 3" id="KW-0210">Decarboxylase</keyword>
<comment type="catalytic activity">
    <reaction evidence="3">
        <text>(R)-4'-phosphopantothenate + L-cysteine + CTP = N-[(R)-4-phosphopantothenoyl]-L-cysteine + CMP + diphosphate + H(+)</text>
        <dbReference type="Rhea" id="RHEA:19397"/>
        <dbReference type="ChEBI" id="CHEBI:10986"/>
        <dbReference type="ChEBI" id="CHEBI:15378"/>
        <dbReference type="ChEBI" id="CHEBI:33019"/>
        <dbReference type="ChEBI" id="CHEBI:35235"/>
        <dbReference type="ChEBI" id="CHEBI:37563"/>
        <dbReference type="ChEBI" id="CHEBI:59458"/>
        <dbReference type="ChEBI" id="CHEBI:60377"/>
        <dbReference type="EC" id="6.3.2.5"/>
    </reaction>
</comment>
<evidence type="ECO:0000256" key="3">
    <source>
        <dbReference type="HAMAP-Rule" id="MF_02225"/>
    </source>
</evidence>
<proteinExistence type="inferred from homology"/>
<dbReference type="InterPro" id="IPR005252">
    <property type="entry name" value="CoaBC"/>
</dbReference>
<dbReference type="GO" id="GO:0015941">
    <property type="term" value="P:pantothenate catabolic process"/>
    <property type="evidence" value="ECO:0007669"/>
    <property type="project" value="InterPro"/>
</dbReference>
<accession>A0AAF0D2U3</accession>
<feature type="binding site" evidence="3">
    <location>
        <position position="303"/>
    </location>
    <ligand>
        <name>CTP</name>
        <dbReference type="ChEBI" id="CHEBI:37563"/>
    </ligand>
</feature>
<dbReference type="PANTHER" id="PTHR14359:SF6">
    <property type="entry name" value="PHOSPHOPANTOTHENOYLCYSTEINE DECARBOXYLASE"/>
    <property type="match status" value="1"/>
</dbReference>
<dbReference type="GO" id="GO:0046872">
    <property type="term" value="F:metal ion binding"/>
    <property type="evidence" value="ECO:0007669"/>
    <property type="project" value="UniProtKB-KW"/>
</dbReference>
<dbReference type="InterPro" id="IPR003382">
    <property type="entry name" value="Flavoprotein"/>
</dbReference>
<feature type="domain" description="Flavoprotein" evidence="4">
    <location>
        <begin position="22"/>
        <end position="190"/>
    </location>
</feature>
<dbReference type="Pfam" id="PF04127">
    <property type="entry name" value="DFP"/>
    <property type="match status" value="1"/>
</dbReference>
<feature type="binding site" evidence="3">
    <location>
        <position position="337"/>
    </location>
    <ligand>
        <name>CTP</name>
        <dbReference type="ChEBI" id="CHEBI:37563"/>
    </ligand>
</feature>
<dbReference type="SUPFAM" id="SSF52507">
    <property type="entry name" value="Homo-oligomeric flavin-containing Cys decarboxylases, HFCD"/>
    <property type="match status" value="1"/>
</dbReference>
<comment type="cofactor">
    <cofactor evidence="3">
        <name>FMN</name>
        <dbReference type="ChEBI" id="CHEBI:58210"/>
    </cofactor>
    <text evidence="3">Binds 1 FMN per subunit.</text>
</comment>
<dbReference type="GO" id="GO:0010181">
    <property type="term" value="F:FMN binding"/>
    <property type="evidence" value="ECO:0007669"/>
    <property type="project" value="UniProtKB-UniRule"/>
</dbReference>
<dbReference type="PANTHER" id="PTHR14359">
    <property type="entry name" value="HOMO-OLIGOMERIC FLAVIN CONTAINING CYS DECARBOXYLASE FAMILY"/>
    <property type="match status" value="1"/>
</dbReference>
<dbReference type="Proteomes" id="UP000186851">
    <property type="component" value="Chromosome"/>
</dbReference>
<dbReference type="GO" id="GO:0004633">
    <property type="term" value="F:phosphopantothenoylcysteine decarboxylase activity"/>
    <property type="evidence" value="ECO:0007669"/>
    <property type="project" value="UniProtKB-UniRule"/>
</dbReference>
<comment type="pathway">
    <text evidence="3">Cofactor biosynthesis; coenzyme A biosynthesis.</text>
</comment>
<feature type="region of interest" description="Phosphopantothenoylcysteine decarboxylase" evidence="3">
    <location>
        <begin position="1"/>
        <end position="202"/>
    </location>
</feature>
<keyword evidence="3" id="KW-0285">Flavoprotein</keyword>
<dbReference type="KEGG" id="oyw:OdinLCB4_001290"/>
<dbReference type="InterPro" id="IPR007085">
    <property type="entry name" value="DNA/pantothenate-metab_flavo_C"/>
</dbReference>
<feature type="region of interest" description="Phosphopantothenate--cysteine ligase" evidence="3">
    <location>
        <begin position="203"/>
        <end position="423"/>
    </location>
</feature>
<reference evidence="6" key="1">
    <citation type="journal article" date="2017" name="Nature">
        <title>Asgard archaea illuminate the origin of eukaryotic cellular complexity.</title>
        <authorList>
            <person name="Zaremba-Niedzwiedzka K."/>
            <person name="Caceres E.F."/>
            <person name="Saw J.H."/>
            <person name="Backstrom D."/>
            <person name="Juzokaite L."/>
            <person name="Vancaester E."/>
            <person name="Seitz K.W."/>
            <person name="Anantharaman K."/>
            <person name="Starnawski P."/>
            <person name="Kjeldsen K.U."/>
            <person name="Scott M.B."/>
            <person name="Nunoura T."/>
            <person name="Banfield J.F."/>
            <person name="Schramm A."/>
            <person name="Baker B.J."/>
            <person name="Spang A."/>
            <person name="Ettema T.J.G."/>
        </authorList>
    </citation>
    <scope>NUCLEOTIDE SEQUENCE</scope>
    <source>
        <strain evidence="6">LCB_4</strain>
    </source>
</reference>
<keyword evidence="2 3" id="KW-0456">Lyase</keyword>
<keyword evidence="3" id="KW-0511">Multifunctional enzyme</keyword>
<reference evidence="6" key="2">
    <citation type="journal article" date="2022" name="Nat. Microbiol.">
        <title>A closed Candidatus Odinarchaeum chromosome exposes Asgard archaeal viruses.</title>
        <authorList>
            <person name="Tamarit D."/>
            <person name="Caceres E.F."/>
            <person name="Krupovic M."/>
            <person name="Nijland R."/>
            <person name="Eme L."/>
            <person name="Robinson N.P."/>
            <person name="Ettema T.J.G."/>
        </authorList>
    </citation>
    <scope>NUCLEOTIDE SEQUENCE</scope>
    <source>
        <strain evidence="6">LCB_4</strain>
    </source>
</reference>
<dbReference type="EC" id="4.1.1.36" evidence="3"/>
<dbReference type="Pfam" id="PF02441">
    <property type="entry name" value="Flavoprotein"/>
    <property type="match status" value="1"/>
</dbReference>
<dbReference type="SUPFAM" id="SSF102645">
    <property type="entry name" value="CoaB-like"/>
    <property type="match status" value="1"/>
</dbReference>
<name>A0AAF0D2U3_ODILC</name>
<dbReference type="HAMAP" id="MF_02225">
    <property type="entry name" value="CoaBC"/>
    <property type="match status" value="1"/>
</dbReference>
<evidence type="ECO:0000313" key="7">
    <source>
        <dbReference type="Proteomes" id="UP000186851"/>
    </source>
</evidence>
<dbReference type="Gene3D" id="3.40.50.1950">
    <property type="entry name" value="Flavin prenyltransferase-like"/>
    <property type="match status" value="1"/>
</dbReference>
<comment type="function">
    <text evidence="3">Catalyzes two sequential steps in the biosynthesis of coenzyme A. In the first step cysteine is conjugated to 4'-phosphopantothenate to form 4-phosphopantothenoylcysteine. In the second step the latter compound is decarboxylated to form 4'-phosphopantotheine.</text>
</comment>
<comment type="caution">
    <text evidence="3">Lacks conserved residue(s) required for the propagation of feature annotation.</text>
</comment>
<dbReference type="AlphaFoldDB" id="A0AAF0D2U3"/>
<keyword evidence="3 6" id="KW-0436">Ligase</keyword>
<dbReference type="NCBIfam" id="TIGR00521">
    <property type="entry name" value="coaBC_dfp"/>
    <property type="match status" value="1"/>
</dbReference>
<dbReference type="GO" id="GO:0004632">
    <property type="term" value="F:phosphopantothenate--cysteine ligase activity"/>
    <property type="evidence" value="ECO:0007669"/>
    <property type="project" value="UniProtKB-UniRule"/>
</dbReference>
<evidence type="ECO:0000256" key="2">
    <source>
        <dbReference type="ARBA" id="ARBA00023239"/>
    </source>
</evidence>
<gene>
    <name evidence="3 6" type="primary">coaBC</name>
    <name evidence="6" type="ORF">OdinLCB4_001290</name>
</gene>
<dbReference type="EMBL" id="CP091871">
    <property type="protein sequence ID" value="WEU40595.1"/>
    <property type="molecule type" value="Genomic_DNA"/>
</dbReference>
<sequence length="423" mass="46340">MLSTSHISKDIIGSKSTILKNKKIALCITGSVAAIQCPILARELMRNGAEVFAVMTPSALNLISADLMQWATGNKVVTKLDGLIEHIELAGSHPGHVDLVLIAPCTANTISKIACGIDDTTVTTVVSTAFGAGIPIAIVPAMHESMYNHPVVKENIEKLKKLGVIFISPRLEEGKAKIATIESIVARTINILTKRNDYEGLRVLVTAGGTREYIDPIRFIGNASSGRTGVEIALEADARGAKVTLIYGVGTVEPPEHIKTIRVETGAEMLQAILNEIKTSKYDIIIHPAAVADYGPANTEKYKIPTGKTELTVQLKPLPKIINEIRKVDRDVFLVGFKAETNVSEEELVRRAYNKLKESDLDLIAANDVSKEGRGFKSLTNELYVVDHEMKVHHIPLTHKREVAAKLMDIILDYFKRRKETTR</sequence>
<evidence type="ECO:0000256" key="1">
    <source>
        <dbReference type="ARBA" id="ARBA00022793"/>
    </source>
</evidence>
<feature type="binding site" evidence="3">
    <location>
        <position position="355"/>
    </location>
    <ligand>
        <name>CTP</name>
        <dbReference type="ChEBI" id="CHEBI:37563"/>
    </ligand>
</feature>
<keyword evidence="3" id="KW-0288">FMN</keyword>
<comment type="similarity">
    <text evidence="3">In the C-terminal section; belongs to the PPC synthetase family.</text>
</comment>